<proteinExistence type="predicted"/>
<feature type="domain" description="Short NACHT-associated C-terminal" evidence="2">
    <location>
        <begin position="452"/>
        <end position="613"/>
    </location>
</feature>
<evidence type="ECO:0000259" key="1">
    <source>
        <dbReference type="Pfam" id="PF05729"/>
    </source>
</evidence>
<dbReference type="PANTHER" id="PTHR46844">
    <property type="entry name" value="SLR5058 PROTEIN"/>
    <property type="match status" value="1"/>
</dbReference>
<feature type="domain" description="NACHT" evidence="1">
    <location>
        <begin position="110"/>
        <end position="227"/>
    </location>
</feature>
<sequence length="614" mass="72270">MEKSNMISFDEEKIFTDVATSLIENAIKSGWNKICKFFKDINAKESIDYGNAYTEYLQNMSNKVSKVKTLIYRHSPKSLYSFYECIDVFYENKIINTKTINNLFKINNNLIITGTGGIGKSMLLKHLFLNTITNTYYIPVLIELRQFNHYEQKDISLYNAIYQCLSNNDFNLKEEYYLYSLEQGGYVILLDGFDEIHREKKEKLSEEIKTFTDKFNKNRYIITSRPADNFIGWNNFYEMILSHLTKKQALSLINKIEFDPIVKDIFYKALNEHLFKKYTSFASNPLLLTIMLLTFNNHASIPEKLNDFYEEAFSTLFNRHDATKNCYVRDIRSNLGYEDFKTVFAYICFKSYFLSEFEFSDARLKEYIQMAKEKFSNLNFTVNNFQEDLISSVCMFIKDGLNYRFTHRSFQEYFAAWYTCKLTDDIQNQLITSWITESNTTVITDNYINMLFNLQPDKTNEIIFCPGIKLIKKLYDQKGFSANLLSCLFDKIYISTKTISENKNIISITIKNFYLFNIINITCTLNNYTRSTDDKFRYIVDDLAKKIVKECACKDCDQIEISFKDILSIINEKDLLQIFKGFNNQLQFCFDILDKYTNKSISKKRTVSSILAQL</sequence>
<dbReference type="SUPFAM" id="SSF52540">
    <property type="entry name" value="P-loop containing nucleoside triphosphate hydrolases"/>
    <property type="match status" value="1"/>
</dbReference>
<dbReference type="InterPro" id="IPR027417">
    <property type="entry name" value="P-loop_NTPase"/>
</dbReference>
<dbReference type="Pfam" id="PF05729">
    <property type="entry name" value="NACHT"/>
    <property type="match status" value="1"/>
</dbReference>
<dbReference type="InterPro" id="IPR055049">
    <property type="entry name" value="SNaCT7"/>
</dbReference>
<protein>
    <submittedName>
        <fullName evidence="3">Putative NTPase (NACHT family)</fullName>
    </submittedName>
</protein>
<dbReference type="Pfam" id="PF22712">
    <property type="entry name" value="SNaCT7"/>
    <property type="match status" value="1"/>
</dbReference>
<reference evidence="3" key="1">
    <citation type="journal article" date="2021" name="Proc. Natl. Acad. Sci. U.S.A.">
        <title>A Catalog of Tens of Thousands of Viruses from Human Metagenomes Reveals Hidden Associations with Chronic Diseases.</title>
        <authorList>
            <person name="Tisza M.J."/>
            <person name="Buck C.B."/>
        </authorList>
    </citation>
    <scope>NUCLEOTIDE SEQUENCE</scope>
    <source>
        <strain evidence="3">CtWdm1</strain>
    </source>
</reference>
<evidence type="ECO:0000259" key="2">
    <source>
        <dbReference type="Pfam" id="PF22712"/>
    </source>
</evidence>
<name>A0A8S5RXM8_9CAUD</name>
<dbReference type="PANTHER" id="PTHR46844:SF1">
    <property type="entry name" value="SLR5058 PROTEIN"/>
    <property type="match status" value="1"/>
</dbReference>
<organism evidence="3">
    <name type="scientific">Siphoviridae sp. ctWdm1</name>
    <dbReference type="NCBI Taxonomy" id="2827883"/>
    <lineage>
        <taxon>Viruses</taxon>
        <taxon>Duplodnaviria</taxon>
        <taxon>Heunggongvirae</taxon>
        <taxon>Uroviricota</taxon>
        <taxon>Caudoviricetes</taxon>
    </lineage>
</organism>
<evidence type="ECO:0000313" key="3">
    <source>
        <dbReference type="EMBL" id="DAF43508.1"/>
    </source>
</evidence>
<dbReference type="Gene3D" id="3.40.50.300">
    <property type="entry name" value="P-loop containing nucleotide triphosphate hydrolases"/>
    <property type="match status" value="1"/>
</dbReference>
<accession>A0A8S5RXM8</accession>
<dbReference type="InterPro" id="IPR007111">
    <property type="entry name" value="NACHT_NTPase"/>
</dbReference>
<dbReference type="EMBL" id="BK032509">
    <property type="protein sequence ID" value="DAF43508.1"/>
    <property type="molecule type" value="Genomic_DNA"/>
</dbReference>